<gene>
    <name evidence="4" type="ORF">SteCoe_13817</name>
</gene>
<dbReference type="SMART" id="SM00698">
    <property type="entry name" value="MORN"/>
    <property type="match status" value="13"/>
</dbReference>
<dbReference type="EMBL" id="MPUH01000252">
    <property type="protein sequence ID" value="OMJ84982.1"/>
    <property type="molecule type" value="Genomic_DNA"/>
</dbReference>
<protein>
    <submittedName>
        <fullName evidence="4">Uncharacterized protein</fullName>
    </submittedName>
</protein>
<dbReference type="Proteomes" id="UP000187209">
    <property type="component" value="Unassembled WGS sequence"/>
</dbReference>
<evidence type="ECO:0000256" key="1">
    <source>
        <dbReference type="ARBA" id="ARBA00022737"/>
    </source>
</evidence>
<feature type="region of interest" description="Disordered" evidence="3">
    <location>
        <begin position="617"/>
        <end position="657"/>
    </location>
</feature>
<feature type="compositionally biased region" description="Acidic residues" evidence="3">
    <location>
        <begin position="620"/>
        <end position="630"/>
    </location>
</feature>
<dbReference type="OrthoDB" id="270720at2759"/>
<accession>A0A1R2C7I3</accession>
<reference evidence="4 5" key="1">
    <citation type="submission" date="2016-11" db="EMBL/GenBank/DDBJ databases">
        <title>The macronuclear genome of Stentor coeruleus: a giant cell with tiny introns.</title>
        <authorList>
            <person name="Slabodnick M."/>
            <person name="Ruby J.G."/>
            <person name="Reiff S.B."/>
            <person name="Swart E.C."/>
            <person name="Gosai S."/>
            <person name="Prabakaran S."/>
            <person name="Witkowska E."/>
            <person name="Larue G.E."/>
            <person name="Fisher S."/>
            <person name="Freeman R.M."/>
            <person name="Gunawardena J."/>
            <person name="Chu W."/>
            <person name="Stover N.A."/>
            <person name="Gregory B.D."/>
            <person name="Nowacki M."/>
            <person name="Derisi J."/>
            <person name="Roy S.W."/>
            <person name="Marshall W.F."/>
            <person name="Sood P."/>
        </authorList>
    </citation>
    <scope>NUCLEOTIDE SEQUENCE [LARGE SCALE GENOMIC DNA]</scope>
    <source>
        <strain evidence="4">WM001</strain>
    </source>
</reference>
<dbReference type="PANTHER" id="PTHR23084">
    <property type="entry name" value="PHOSPHATIDYLINOSITOL-4-PHOSPHATE 5-KINASE RELATED"/>
    <property type="match status" value="1"/>
</dbReference>
<feature type="region of interest" description="Disordered" evidence="3">
    <location>
        <begin position="1"/>
        <end position="20"/>
    </location>
</feature>
<evidence type="ECO:0000256" key="3">
    <source>
        <dbReference type="SAM" id="MobiDB-lite"/>
    </source>
</evidence>
<evidence type="ECO:0000313" key="4">
    <source>
        <dbReference type="EMBL" id="OMJ84982.1"/>
    </source>
</evidence>
<dbReference type="AlphaFoldDB" id="A0A1R2C7I3"/>
<keyword evidence="2" id="KW-0175">Coiled coil</keyword>
<dbReference type="InterPro" id="IPR003409">
    <property type="entry name" value="MORN"/>
</dbReference>
<keyword evidence="1" id="KW-0677">Repeat</keyword>
<evidence type="ECO:0000256" key="2">
    <source>
        <dbReference type="SAM" id="Coils"/>
    </source>
</evidence>
<dbReference type="SUPFAM" id="SSF82185">
    <property type="entry name" value="Histone H3 K4-specific methyltransferase SET7/9 N-terminal domain"/>
    <property type="match status" value="4"/>
</dbReference>
<feature type="compositionally biased region" description="Basic and acidic residues" evidence="3">
    <location>
        <begin position="631"/>
        <end position="651"/>
    </location>
</feature>
<evidence type="ECO:0000313" key="5">
    <source>
        <dbReference type="Proteomes" id="UP000187209"/>
    </source>
</evidence>
<feature type="coiled-coil region" evidence="2">
    <location>
        <begin position="314"/>
        <end position="377"/>
    </location>
</feature>
<dbReference type="Gene3D" id="2.20.110.10">
    <property type="entry name" value="Histone H3 K4-specific methyltransferase SET7/9 N-terminal domain"/>
    <property type="match status" value="5"/>
</dbReference>
<feature type="compositionally biased region" description="Polar residues" evidence="3">
    <location>
        <begin position="1"/>
        <end position="16"/>
    </location>
</feature>
<name>A0A1R2C7I3_9CILI</name>
<sequence>MENKISESTSRPTSARESQKLQKIDLKKSNYIDICSRFPSFRNPKVMEALASLDSLDLTKIGKGRKFIKHNKVNVDNTVYIGEVSKTYKRDGSGFLVHSDGSFYEGYFSEGHYQGFGRLITTDGDIYEGEWDNNILQGEGKICIKYPYSLYTGLIANGLPDGVGTLISEEKSEYQGEFKDGKKHGNGILKFNDGSRYEGEFIQDKQSGSGSFYFKDKSVLTGRWARNKLVGEATKKWPDGRVYIGELTDGNIDGKGKMTWPDGRIYEGYWNNERPHGMGKETKPNGVIIEGYWRSGKIQEVTNEVSGQNGHLFKDEISGSVKELEEKVNEMRKRRGNHQDELKFKYLLNIHHAIDHCHAIENNLEKESRIKKRVEDKILKDVQKRVEIQKFPRALDKKQDCFNVSKVLNTVKLGDNMNEYTKIWEKRKEQGKFDYYDPDILVPDNTEMQGNWIEIGDKELYFGETNKIGMMHGRGIYLRKREVYEGYFINNKKDGIGREINMHSIYIGYWSNGEKSGFGTKTKGTSFYAGDFKNNVYSGIGYLKTSEAIYYGSWKQGKQHGKGKLKFLDGRVYKGDFDNGNIKGYGSFIWATGKSVIGYWENGVIVGEAEKVMLSKDEMESMSEDNLDEEVNIKGDSPDKNSEALIEDLRNMTDSNQ</sequence>
<proteinExistence type="predicted"/>
<organism evidence="4 5">
    <name type="scientific">Stentor coeruleus</name>
    <dbReference type="NCBI Taxonomy" id="5963"/>
    <lineage>
        <taxon>Eukaryota</taxon>
        <taxon>Sar</taxon>
        <taxon>Alveolata</taxon>
        <taxon>Ciliophora</taxon>
        <taxon>Postciliodesmatophora</taxon>
        <taxon>Heterotrichea</taxon>
        <taxon>Heterotrichida</taxon>
        <taxon>Stentoridae</taxon>
        <taxon>Stentor</taxon>
    </lineage>
</organism>
<comment type="caution">
    <text evidence="4">The sequence shown here is derived from an EMBL/GenBank/DDBJ whole genome shotgun (WGS) entry which is preliminary data.</text>
</comment>
<dbReference type="Pfam" id="PF02493">
    <property type="entry name" value="MORN"/>
    <property type="match status" value="13"/>
</dbReference>
<keyword evidence="5" id="KW-1185">Reference proteome</keyword>
<dbReference type="PANTHER" id="PTHR23084:SF263">
    <property type="entry name" value="MORN REPEAT-CONTAINING PROTEIN 1"/>
    <property type="match status" value="1"/>
</dbReference>